<evidence type="ECO:0000313" key="1">
    <source>
        <dbReference type="EMBL" id="NMM65890.1"/>
    </source>
</evidence>
<dbReference type="EMBL" id="JABBNI010000067">
    <property type="protein sequence ID" value="NMM65890.1"/>
    <property type="molecule type" value="Genomic_DNA"/>
</dbReference>
<protein>
    <submittedName>
        <fullName evidence="1">Uncharacterized protein</fullName>
    </submittedName>
</protein>
<organism evidence="1 2">
    <name type="scientific">Clostridium muellerianum</name>
    <dbReference type="NCBI Taxonomy" id="2716538"/>
    <lineage>
        <taxon>Bacteria</taxon>
        <taxon>Bacillati</taxon>
        <taxon>Bacillota</taxon>
        <taxon>Clostridia</taxon>
        <taxon>Eubacteriales</taxon>
        <taxon>Clostridiaceae</taxon>
        <taxon>Clostridium</taxon>
    </lineage>
</organism>
<comment type="caution">
    <text evidence="1">The sequence shown here is derived from an EMBL/GenBank/DDBJ whole genome shotgun (WGS) entry which is preliminary data.</text>
</comment>
<dbReference type="RefSeq" id="WP_169300477.1">
    <property type="nucleotide sequence ID" value="NZ_JABBNI010000067.1"/>
</dbReference>
<gene>
    <name evidence="1" type="ORF">HBE96_25260</name>
</gene>
<reference evidence="1 2" key="1">
    <citation type="submission" date="2020-04" db="EMBL/GenBank/DDBJ databases">
        <authorList>
            <person name="Doyle D.A."/>
        </authorList>
    </citation>
    <scope>NUCLEOTIDE SEQUENCE [LARGE SCALE GENOMIC DNA]</scope>
    <source>
        <strain evidence="1 2">P21</strain>
    </source>
</reference>
<name>A0A7Y0EP34_9CLOT</name>
<dbReference type="AlphaFoldDB" id="A0A7Y0EP34"/>
<reference evidence="1 2" key="2">
    <citation type="submission" date="2020-06" db="EMBL/GenBank/DDBJ databases">
        <title>Complete Genome Sequence of Clostridium muelleri sp. nov. P21T, an Acid-Alcohol Producing Acetogen Isolated from Old Hay.</title>
        <authorList>
            <person name="Duncan K.E."/>
            <person name="Tanner R.S."/>
        </authorList>
    </citation>
    <scope>NUCLEOTIDE SEQUENCE [LARGE SCALE GENOMIC DNA]</scope>
    <source>
        <strain evidence="1 2">P21</strain>
    </source>
</reference>
<dbReference type="Proteomes" id="UP000537131">
    <property type="component" value="Unassembled WGS sequence"/>
</dbReference>
<keyword evidence="2" id="KW-1185">Reference proteome</keyword>
<evidence type="ECO:0000313" key="2">
    <source>
        <dbReference type="Proteomes" id="UP000537131"/>
    </source>
</evidence>
<sequence length="45" mass="5543">MKWQKVRNIYINKWILFENIEPYLKDGKRIIEELSVVNFQRCGKT</sequence>
<accession>A0A7Y0EP34</accession>
<proteinExistence type="predicted"/>